<gene>
    <name evidence="5" type="ORF">NCGR_LOCUS14254</name>
</gene>
<evidence type="ECO:0008006" key="7">
    <source>
        <dbReference type="Google" id="ProtNLM"/>
    </source>
</evidence>
<dbReference type="AlphaFoldDB" id="A0A811NGI3"/>
<dbReference type="Proteomes" id="UP000604825">
    <property type="component" value="Unassembled WGS sequence"/>
</dbReference>
<dbReference type="GO" id="GO:0020037">
    <property type="term" value="F:heme binding"/>
    <property type="evidence" value="ECO:0007669"/>
    <property type="project" value="InterPro"/>
</dbReference>
<keyword evidence="4" id="KW-0408">Iron</keyword>
<proteinExistence type="inferred from homology"/>
<keyword evidence="6" id="KW-1185">Reference proteome</keyword>
<comment type="caution">
    <text evidence="5">The sequence shown here is derived from an EMBL/GenBank/DDBJ whole genome shotgun (WGS) entry which is preliminary data.</text>
</comment>
<dbReference type="EMBL" id="CAJGYO010000003">
    <property type="protein sequence ID" value="CAD6220834.1"/>
    <property type="molecule type" value="Genomic_DNA"/>
</dbReference>
<evidence type="ECO:0000256" key="2">
    <source>
        <dbReference type="ARBA" id="ARBA00022723"/>
    </source>
</evidence>
<dbReference type="Gene3D" id="1.10.630.10">
    <property type="entry name" value="Cytochrome P450"/>
    <property type="match status" value="1"/>
</dbReference>
<organism evidence="5 6">
    <name type="scientific">Miscanthus lutarioriparius</name>
    <dbReference type="NCBI Taxonomy" id="422564"/>
    <lineage>
        <taxon>Eukaryota</taxon>
        <taxon>Viridiplantae</taxon>
        <taxon>Streptophyta</taxon>
        <taxon>Embryophyta</taxon>
        <taxon>Tracheophyta</taxon>
        <taxon>Spermatophyta</taxon>
        <taxon>Magnoliopsida</taxon>
        <taxon>Liliopsida</taxon>
        <taxon>Poales</taxon>
        <taxon>Poaceae</taxon>
        <taxon>PACMAD clade</taxon>
        <taxon>Panicoideae</taxon>
        <taxon>Andropogonodae</taxon>
        <taxon>Andropogoneae</taxon>
        <taxon>Saccharinae</taxon>
        <taxon>Miscanthus</taxon>
    </lineage>
</organism>
<evidence type="ECO:0000256" key="1">
    <source>
        <dbReference type="ARBA" id="ARBA00010617"/>
    </source>
</evidence>
<dbReference type="SUPFAM" id="SSF48264">
    <property type="entry name" value="Cytochrome P450"/>
    <property type="match status" value="1"/>
</dbReference>
<accession>A0A811NGI3</accession>
<name>A0A811NGI3_9POAL</name>
<dbReference type="GO" id="GO:0005506">
    <property type="term" value="F:iron ion binding"/>
    <property type="evidence" value="ECO:0007669"/>
    <property type="project" value="InterPro"/>
</dbReference>
<keyword evidence="3" id="KW-0560">Oxidoreductase</keyword>
<dbReference type="InterPro" id="IPR036396">
    <property type="entry name" value="Cyt_P450_sf"/>
</dbReference>
<protein>
    <recommendedName>
        <fullName evidence="7">Cytochrome P450</fullName>
    </recommendedName>
</protein>
<sequence>MQLFVTSYPPLLLLLLLLVLLLAILLQLLGYLQRCQDPRKEPRAHGLKVYPLFGTLPHLVKNRYLFLEWLTGVLQRSPTHTISYKALGFGGGAITANPANIEHLLKTNFNNYPKGEATVSMVEDLLGGGIFNSNGDQ</sequence>
<dbReference type="PANTHER" id="PTHR24296">
    <property type="entry name" value="CYTOCHROME P450"/>
    <property type="match status" value="1"/>
</dbReference>
<dbReference type="GO" id="GO:0004497">
    <property type="term" value="F:monooxygenase activity"/>
    <property type="evidence" value="ECO:0007669"/>
    <property type="project" value="InterPro"/>
</dbReference>
<comment type="similarity">
    <text evidence="1">Belongs to the cytochrome P450 family.</text>
</comment>
<evidence type="ECO:0000313" key="5">
    <source>
        <dbReference type="EMBL" id="CAD6220834.1"/>
    </source>
</evidence>
<evidence type="ECO:0000313" key="6">
    <source>
        <dbReference type="Proteomes" id="UP000604825"/>
    </source>
</evidence>
<keyword evidence="2" id="KW-0479">Metal-binding</keyword>
<evidence type="ECO:0000256" key="3">
    <source>
        <dbReference type="ARBA" id="ARBA00023002"/>
    </source>
</evidence>
<reference evidence="5" key="1">
    <citation type="submission" date="2020-10" db="EMBL/GenBank/DDBJ databases">
        <authorList>
            <person name="Han B."/>
            <person name="Lu T."/>
            <person name="Zhao Q."/>
            <person name="Huang X."/>
            <person name="Zhao Y."/>
        </authorList>
    </citation>
    <scope>NUCLEOTIDE SEQUENCE</scope>
</reference>
<dbReference type="OrthoDB" id="1711835at2759"/>
<evidence type="ECO:0000256" key="4">
    <source>
        <dbReference type="ARBA" id="ARBA00023004"/>
    </source>
</evidence>
<dbReference type="GO" id="GO:0016705">
    <property type="term" value="F:oxidoreductase activity, acting on paired donors, with incorporation or reduction of molecular oxygen"/>
    <property type="evidence" value="ECO:0007669"/>
    <property type="project" value="InterPro"/>
</dbReference>